<name>A0A9W7FMC2_9STRA</name>
<dbReference type="Proteomes" id="UP001165122">
    <property type="component" value="Unassembled WGS sequence"/>
</dbReference>
<dbReference type="EMBL" id="BRXW01000228">
    <property type="protein sequence ID" value="GMI15277.1"/>
    <property type="molecule type" value="Genomic_DNA"/>
</dbReference>
<proteinExistence type="predicted"/>
<accession>A0A9W7FMC2</accession>
<keyword evidence="3" id="KW-1185">Reference proteome</keyword>
<evidence type="ECO:0000313" key="2">
    <source>
        <dbReference type="EMBL" id="GMI15277.1"/>
    </source>
</evidence>
<evidence type="ECO:0000313" key="3">
    <source>
        <dbReference type="Proteomes" id="UP001165122"/>
    </source>
</evidence>
<comment type="caution">
    <text evidence="2">The sequence shown here is derived from an EMBL/GenBank/DDBJ whole genome shotgun (WGS) entry which is preliminary data.</text>
</comment>
<feature type="region of interest" description="Disordered" evidence="1">
    <location>
        <begin position="37"/>
        <end position="76"/>
    </location>
</feature>
<evidence type="ECO:0000256" key="1">
    <source>
        <dbReference type="SAM" id="MobiDB-lite"/>
    </source>
</evidence>
<organism evidence="2 3">
    <name type="scientific">Triparma laevis f. longispina</name>
    <dbReference type="NCBI Taxonomy" id="1714387"/>
    <lineage>
        <taxon>Eukaryota</taxon>
        <taxon>Sar</taxon>
        <taxon>Stramenopiles</taxon>
        <taxon>Ochrophyta</taxon>
        <taxon>Bolidophyceae</taxon>
        <taxon>Parmales</taxon>
        <taxon>Triparmaceae</taxon>
        <taxon>Triparma</taxon>
    </lineage>
</organism>
<gene>
    <name evidence="2" type="ORF">TrLO_g7842</name>
</gene>
<sequence>MGFSRTRWQRFLAAAPQHVLANHATTANLFSPNATVMDIEHDEESDEDEDEEDQHKKAKNLHMQTSCGDGKRPPQL</sequence>
<reference evidence="3" key="1">
    <citation type="journal article" date="2023" name="Commun. Biol.">
        <title>Genome analysis of Parmales, the sister group of diatoms, reveals the evolutionary specialization of diatoms from phago-mixotrophs to photoautotrophs.</title>
        <authorList>
            <person name="Ban H."/>
            <person name="Sato S."/>
            <person name="Yoshikawa S."/>
            <person name="Yamada K."/>
            <person name="Nakamura Y."/>
            <person name="Ichinomiya M."/>
            <person name="Sato N."/>
            <person name="Blanc-Mathieu R."/>
            <person name="Endo H."/>
            <person name="Kuwata A."/>
            <person name="Ogata H."/>
        </authorList>
    </citation>
    <scope>NUCLEOTIDE SEQUENCE [LARGE SCALE GENOMIC DNA]</scope>
    <source>
        <strain evidence="3">NIES 3700</strain>
    </source>
</reference>
<dbReference type="AlphaFoldDB" id="A0A9W7FMC2"/>
<feature type="compositionally biased region" description="Acidic residues" evidence="1">
    <location>
        <begin position="40"/>
        <end position="52"/>
    </location>
</feature>
<protein>
    <submittedName>
        <fullName evidence="2">Uncharacterized protein</fullName>
    </submittedName>
</protein>